<comment type="cofactor">
    <cofactor evidence="1">
        <name>Zn(2+)</name>
        <dbReference type="ChEBI" id="CHEBI:29105"/>
    </cofactor>
</comment>
<keyword evidence="3" id="KW-0862">Zinc</keyword>
<keyword evidence="2" id="KW-0378">Hydrolase</keyword>
<dbReference type="Gene3D" id="3.30.70.360">
    <property type="match status" value="1"/>
</dbReference>
<reference evidence="5" key="1">
    <citation type="submission" date="2019-04" db="EMBL/GenBank/DDBJ databases">
        <title>Evolution of Biomass-Degrading Anaerobic Consortia Revealed by Metagenomics.</title>
        <authorList>
            <person name="Peng X."/>
        </authorList>
    </citation>
    <scope>NUCLEOTIDE SEQUENCE</scope>
    <source>
        <strain evidence="5">SIG66</strain>
    </source>
</reference>
<dbReference type="SUPFAM" id="SSF55031">
    <property type="entry name" value="Bacterial exopeptidase dimerisation domain"/>
    <property type="match status" value="1"/>
</dbReference>
<evidence type="ECO:0000256" key="1">
    <source>
        <dbReference type="ARBA" id="ARBA00001947"/>
    </source>
</evidence>
<dbReference type="Pfam" id="PF01546">
    <property type="entry name" value="Peptidase_M20"/>
    <property type="match status" value="1"/>
</dbReference>
<protein>
    <submittedName>
        <fullName evidence="5">M20/M25/M40 family metallo-hydrolase</fullName>
    </submittedName>
</protein>
<dbReference type="InterPro" id="IPR002933">
    <property type="entry name" value="Peptidase_M20"/>
</dbReference>
<evidence type="ECO:0000313" key="6">
    <source>
        <dbReference type="Proteomes" id="UP000725649"/>
    </source>
</evidence>
<evidence type="ECO:0000256" key="2">
    <source>
        <dbReference type="ARBA" id="ARBA00022801"/>
    </source>
</evidence>
<keyword evidence="4" id="KW-0732">Signal</keyword>
<organism evidence="5 6">
    <name type="scientific">Candidatus Avelusimicrobium gallicola</name>
    <dbReference type="NCBI Taxonomy" id="2562704"/>
    <lineage>
        <taxon>Bacteria</taxon>
        <taxon>Pseudomonadati</taxon>
        <taxon>Elusimicrobiota</taxon>
        <taxon>Elusimicrobia</taxon>
        <taxon>Elusimicrobiales</taxon>
        <taxon>Elusimicrobiaceae</taxon>
        <taxon>Candidatus Avelusimicrobium</taxon>
    </lineage>
</organism>
<name>A0A928HFT2_9BACT</name>
<dbReference type="Proteomes" id="UP000725649">
    <property type="component" value="Unassembled WGS sequence"/>
</dbReference>
<dbReference type="NCBIfam" id="NF003976">
    <property type="entry name" value="PRK05469.1"/>
    <property type="match status" value="1"/>
</dbReference>
<dbReference type="Gene3D" id="3.40.630.10">
    <property type="entry name" value="Zn peptidases"/>
    <property type="match status" value="1"/>
</dbReference>
<dbReference type="GO" id="GO:0016787">
    <property type="term" value="F:hydrolase activity"/>
    <property type="evidence" value="ECO:0007669"/>
    <property type="project" value="InterPro"/>
</dbReference>
<dbReference type="SUPFAM" id="SSF53187">
    <property type="entry name" value="Zn-dependent exopeptidases"/>
    <property type="match status" value="1"/>
</dbReference>
<comment type="caution">
    <text evidence="5">The sequence shown here is derived from an EMBL/GenBank/DDBJ whole genome shotgun (WGS) entry which is preliminary data.</text>
</comment>
<feature type="chain" id="PRO_5036904820" evidence="4">
    <location>
        <begin position="23"/>
        <end position="456"/>
    </location>
</feature>
<dbReference type="PANTHER" id="PTHR42994">
    <property type="entry name" value="PEPTIDASE T"/>
    <property type="match status" value="1"/>
</dbReference>
<evidence type="ECO:0000313" key="5">
    <source>
        <dbReference type="EMBL" id="MBE6420971.1"/>
    </source>
</evidence>
<evidence type="ECO:0000256" key="4">
    <source>
        <dbReference type="SAM" id="SignalP"/>
    </source>
</evidence>
<accession>A0A928HFT2</accession>
<dbReference type="EMBL" id="SUVG01000002">
    <property type="protein sequence ID" value="MBE6420971.1"/>
    <property type="molecule type" value="Genomic_DNA"/>
</dbReference>
<gene>
    <name evidence="5" type="ORF">E7027_02350</name>
</gene>
<proteinExistence type="predicted"/>
<dbReference type="AlphaFoldDB" id="A0A928HFT2"/>
<evidence type="ECO:0000256" key="3">
    <source>
        <dbReference type="ARBA" id="ARBA00022833"/>
    </source>
</evidence>
<dbReference type="PANTHER" id="PTHR42994:SF1">
    <property type="entry name" value="PEPTIDASE T"/>
    <property type="match status" value="1"/>
</dbReference>
<feature type="signal peptide" evidence="4">
    <location>
        <begin position="1"/>
        <end position="22"/>
    </location>
</feature>
<sequence length="456" mass="50492">MRLKLLVVFLSLFAFTFSTVNAAEFTAPAIKKPSYAKKNQKLADSFRQKLFDRFITYTTHDSQSSETQEITQEQIDTAHKLMAELKSLGIDAQLTEHYYIFVDLPSNLAWDAPVLGYSCHYDTTPDNLGKNIKAQVIEKYDGKPIVLKNNQVIDPSTEKDAYLATQVGKKVVTSDGTTILSADDKAGLSVVVTFLETLVKNPSKPHGRIQVVIAPNEDVGRAAQYIEETGYNPDISFDFDGGSDGRVVAENFNAESVIFTVKGTPGHQSYAATNGYRNAWKPACQLGDSICRDQDLPNNSSGEQGYAELHHMYYPENQVSTALLDIRLRGFDQGEMDNWKERADTIANTIAEKYEVAISKQVVRSYGNVGEALHESTLAVMYGAFNSANVEPKIEKMRAGTTASMFLVKTGKGALTVFTGQNNPHALTEWLSEEDMFKSYLISLNLADEVAKLKLK</sequence>
<dbReference type="InterPro" id="IPR036264">
    <property type="entry name" value="Bact_exopeptidase_dim_dom"/>
</dbReference>